<name>A0A087TJN2_STEMI</name>
<reference evidence="2 3" key="1">
    <citation type="submission" date="2013-11" db="EMBL/GenBank/DDBJ databases">
        <title>Genome sequencing of Stegodyphus mimosarum.</title>
        <authorList>
            <person name="Bechsgaard J."/>
        </authorList>
    </citation>
    <scope>NUCLEOTIDE SEQUENCE [LARGE SCALE GENOMIC DNA]</scope>
</reference>
<feature type="chain" id="PRO_5001829693" description="Secreted protein" evidence="1">
    <location>
        <begin position="32"/>
        <end position="82"/>
    </location>
</feature>
<evidence type="ECO:0000313" key="2">
    <source>
        <dbReference type="EMBL" id="KFM65321.1"/>
    </source>
</evidence>
<keyword evidence="1" id="KW-0732">Signal</keyword>
<gene>
    <name evidence="2" type="ORF">X975_00181</name>
</gene>
<dbReference type="EMBL" id="KK115518">
    <property type="protein sequence ID" value="KFM65321.1"/>
    <property type="molecule type" value="Genomic_DNA"/>
</dbReference>
<organism evidence="2 3">
    <name type="scientific">Stegodyphus mimosarum</name>
    <name type="common">African social velvet spider</name>
    <dbReference type="NCBI Taxonomy" id="407821"/>
    <lineage>
        <taxon>Eukaryota</taxon>
        <taxon>Metazoa</taxon>
        <taxon>Ecdysozoa</taxon>
        <taxon>Arthropoda</taxon>
        <taxon>Chelicerata</taxon>
        <taxon>Arachnida</taxon>
        <taxon>Araneae</taxon>
        <taxon>Araneomorphae</taxon>
        <taxon>Entelegynae</taxon>
        <taxon>Eresoidea</taxon>
        <taxon>Eresidae</taxon>
        <taxon>Stegodyphus</taxon>
    </lineage>
</organism>
<feature type="non-terminal residue" evidence="2">
    <location>
        <position position="82"/>
    </location>
</feature>
<protein>
    <recommendedName>
        <fullName evidence="4">Secreted protein</fullName>
    </recommendedName>
</protein>
<feature type="signal peptide" evidence="1">
    <location>
        <begin position="1"/>
        <end position="31"/>
    </location>
</feature>
<evidence type="ECO:0008006" key="4">
    <source>
        <dbReference type="Google" id="ProtNLM"/>
    </source>
</evidence>
<evidence type="ECO:0000256" key="1">
    <source>
        <dbReference type="SAM" id="SignalP"/>
    </source>
</evidence>
<dbReference type="AlphaFoldDB" id="A0A087TJN2"/>
<dbReference type="Proteomes" id="UP000054359">
    <property type="component" value="Unassembled WGS sequence"/>
</dbReference>
<evidence type="ECO:0000313" key="3">
    <source>
        <dbReference type="Proteomes" id="UP000054359"/>
    </source>
</evidence>
<sequence>MTGKKSSRMRKWKAGVRSFLLFFHFIPELVMSPCLNQGARKSYTKVFSSSALLLRTTSTVSGLKKRTTGFRPNQNLNSLSLS</sequence>
<accession>A0A087TJN2</accession>
<keyword evidence="3" id="KW-1185">Reference proteome</keyword>
<proteinExistence type="predicted"/>